<evidence type="ECO:0000256" key="1">
    <source>
        <dbReference type="ARBA" id="ARBA00023172"/>
    </source>
</evidence>
<dbReference type="InterPro" id="IPR013762">
    <property type="entry name" value="Integrase-like_cat_sf"/>
</dbReference>
<dbReference type="Pfam" id="PF00589">
    <property type="entry name" value="Phage_integrase"/>
    <property type="match status" value="1"/>
</dbReference>
<dbReference type="Proteomes" id="UP000654471">
    <property type="component" value="Unassembled WGS sequence"/>
</dbReference>
<keyword evidence="4" id="KW-1185">Reference proteome</keyword>
<keyword evidence="1" id="KW-0233">DNA recombination</keyword>
<dbReference type="InterPro" id="IPR011010">
    <property type="entry name" value="DNA_brk_join_enz"/>
</dbReference>
<dbReference type="InterPro" id="IPR002104">
    <property type="entry name" value="Integrase_catalytic"/>
</dbReference>
<reference evidence="4" key="1">
    <citation type="journal article" date="2019" name="Int. J. Syst. Evol. Microbiol.">
        <title>The Global Catalogue of Microorganisms (GCM) 10K type strain sequencing project: providing services to taxonomists for standard genome sequencing and annotation.</title>
        <authorList>
            <consortium name="The Broad Institute Genomics Platform"/>
            <consortium name="The Broad Institute Genome Sequencing Center for Infectious Disease"/>
            <person name="Wu L."/>
            <person name="Ma J."/>
        </authorList>
    </citation>
    <scope>NUCLEOTIDE SEQUENCE [LARGE SCALE GENOMIC DNA]</scope>
    <source>
        <strain evidence="4">JCM 3399</strain>
    </source>
</reference>
<dbReference type="Gene3D" id="1.10.443.10">
    <property type="entry name" value="Intergrase catalytic core"/>
    <property type="match status" value="1"/>
</dbReference>
<evidence type="ECO:0000313" key="4">
    <source>
        <dbReference type="Proteomes" id="UP000654471"/>
    </source>
</evidence>
<proteinExistence type="predicted"/>
<comment type="caution">
    <text evidence="3">The sequence shown here is derived from an EMBL/GenBank/DDBJ whole genome shotgun (WGS) entry which is preliminary data.</text>
</comment>
<organism evidence="3 4">
    <name type="scientific">Streptomyces albospinus</name>
    <dbReference type="NCBI Taxonomy" id="285515"/>
    <lineage>
        <taxon>Bacteria</taxon>
        <taxon>Bacillati</taxon>
        <taxon>Actinomycetota</taxon>
        <taxon>Actinomycetes</taxon>
        <taxon>Kitasatosporales</taxon>
        <taxon>Streptomycetaceae</taxon>
        <taxon>Streptomyces</taxon>
    </lineage>
</organism>
<evidence type="ECO:0000313" key="3">
    <source>
        <dbReference type="EMBL" id="GGV01679.1"/>
    </source>
</evidence>
<sequence length="71" mass="7715">MGGVRHNLASAGLEGHWRGHSLRRGFATASFKAGLSLVRIARQGGWADNSTSLHRYLDEGDPWEDNPVTGL</sequence>
<dbReference type="SUPFAM" id="SSF56349">
    <property type="entry name" value="DNA breaking-rejoining enzymes"/>
    <property type="match status" value="1"/>
</dbReference>
<feature type="domain" description="Tyr recombinase" evidence="2">
    <location>
        <begin position="6"/>
        <end position="58"/>
    </location>
</feature>
<name>A0ABQ2VQU5_9ACTN</name>
<evidence type="ECO:0000259" key="2">
    <source>
        <dbReference type="Pfam" id="PF00589"/>
    </source>
</evidence>
<protein>
    <recommendedName>
        <fullName evidence="2">Tyr recombinase domain-containing protein</fullName>
    </recommendedName>
</protein>
<gene>
    <name evidence="3" type="ORF">GCM10010211_81220</name>
</gene>
<accession>A0ABQ2VQU5</accession>
<dbReference type="EMBL" id="BMRP01000072">
    <property type="protein sequence ID" value="GGV01679.1"/>
    <property type="molecule type" value="Genomic_DNA"/>
</dbReference>